<evidence type="ECO:0000256" key="2">
    <source>
        <dbReference type="ARBA" id="ARBA00023125"/>
    </source>
</evidence>
<dbReference type="GO" id="GO:0015074">
    <property type="term" value="P:DNA integration"/>
    <property type="evidence" value="ECO:0007669"/>
    <property type="project" value="UniProtKB-KW"/>
</dbReference>
<accession>A0AAX3EL66</accession>
<dbReference type="Proteomes" id="UP001163293">
    <property type="component" value="Chromosome"/>
</dbReference>
<dbReference type="PANTHER" id="PTHR30349:SF81">
    <property type="entry name" value="TYROSINE RECOMBINASE XERC"/>
    <property type="match status" value="1"/>
</dbReference>
<dbReference type="InterPro" id="IPR013762">
    <property type="entry name" value="Integrase-like_cat_sf"/>
</dbReference>
<dbReference type="Pfam" id="PF00589">
    <property type="entry name" value="Phage_integrase"/>
    <property type="match status" value="1"/>
</dbReference>
<feature type="domain" description="Tyr recombinase" evidence="5">
    <location>
        <begin position="122"/>
        <end position="306"/>
    </location>
</feature>
<dbReference type="PROSITE" id="PS51900">
    <property type="entry name" value="CB"/>
    <property type="match status" value="1"/>
</dbReference>
<evidence type="ECO:0000313" key="7">
    <source>
        <dbReference type="EMBL" id="UYV97837.1"/>
    </source>
</evidence>
<dbReference type="InterPro" id="IPR044068">
    <property type="entry name" value="CB"/>
</dbReference>
<keyword evidence="8" id="KW-1185">Reference proteome</keyword>
<dbReference type="Pfam" id="PF13495">
    <property type="entry name" value="Phage_int_SAM_4"/>
    <property type="match status" value="1"/>
</dbReference>
<evidence type="ECO:0000256" key="3">
    <source>
        <dbReference type="ARBA" id="ARBA00023172"/>
    </source>
</evidence>
<proteinExistence type="predicted"/>
<sequence>MTGNQQLGQLVHSFFIDQLTTVKGLRPSSMRSYSDTIRLLLCFAAQQKGTKITKLTLEDMSFEHVLGFLRYLEEDRHNHTRTRNQRLAALHTFFEYIASREPAMLQTCQRVAAIPTKRVPPAQTHFLERDEMESLLHHLPASGRFAQRDHALILFLYNTGARVQEVAELRAGNLELGDRALVRLHGKGDKWRTCPLWDQTAKLLTALLAKSGHPPAADAPVFCSATGEALTRFGIYKVVRRLAGHLDKPGTHRTVSPHIFRHTAAMHLLESGVEINVISDWLGHADLTTTNRYAEINTRTKLEALRVTEPSDASAAHRPTPVWRSDETLLNWLSNL</sequence>
<evidence type="ECO:0000256" key="4">
    <source>
        <dbReference type="PROSITE-ProRule" id="PRU01248"/>
    </source>
</evidence>
<dbReference type="InterPro" id="IPR010998">
    <property type="entry name" value="Integrase_recombinase_N"/>
</dbReference>
<name>A0AAX3EL66_PAEUR</name>
<dbReference type="InterPro" id="IPR050090">
    <property type="entry name" value="Tyrosine_recombinase_XerCD"/>
</dbReference>
<dbReference type="PANTHER" id="PTHR30349">
    <property type="entry name" value="PHAGE INTEGRASE-RELATED"/>
    <property type="match status" value="1"/>
</dbReference>
<organism evidence="7 8">
    <name type="scientific">Paenarthrobacter ureafaciens</name>
    <dbReference type="NCBI Taxonomy" id="37931"/>
    <lineage>
        <taxon>Bacteria</taxon>
        <taxon>Bacillati</taxon>
        <taxon>Actinomycetota</taxon>
        <taxon>Actinomycetes</taxon>
        <taxon>Micrococcales</taxon>
        <taxon>Micrococcaceae</taxon>
        <taxon>Paenarthrobacter</taxon>
    </lineage>
</organism>
<evidence type="ECO:0000256" key="1">
    <source>
        <dbReference type="ARBA" id="ARBA00022908"/>
    </source>
</evidence>
<dbReference type="PROSITE" id="PS51898">
    <property type="entry name" value="TYR_RECOMBINASE"/>
    <property type="match status" value="1"/>
</dbReference>
<dbReference type="AlphaFoldDB" id="A0AAX3EL66"/>
<dbReference type="InterPro" id="IPR002104">
    <property type="entry name" value="Integrase_catalytic"/>
</dbReference>
<dbReference type="EMBL" id="CP101185">
    <property type="protein sequence ID" value="UYV97837.1"/>
    <property type="molecule type" value="Genomic_DNA"/>
</dbReference>
<dbReference type="Gene3D" id="1.10.150.130">
    <property type="match status" value="1"/>
</dbReference>
<evidence type="ECO:0000259" key="6">
    <source>
        <dbReference type="PROSITE" id="PS51900"/>
    </source>
</evidence>
<feature type="domain" description="Core-binding (CB)" evidence="6">
    <location>
        <begin position="5"/>
        <end position="98"/>
    </location>
</feature>
<keyword evidence="3" id="KW-0233">DNA recombination</keyword>
<keyword evidence="1" id="KW-0229">DNA integration</keyword>
<dbReference type="SUPFAM" id="SSF56349">
    <property type="entry name" value="DNA breaking-rejoining enzymes"/>
    <property type="match status" value="1"/>
</dbReference>
<dbReference type="RefSeq" id="WP_069695994.1">
    <property type="nucleotide sequence ID" value="NZ_CP043010.1"/>
</dbReference>
<dbReference type="InterPro" id="IPR011010">
    <property type="entry name" value="DNA_brk_join_enz"/>
</dbReference>
<protein>
    <submittedName>
        <fullName evidence="7">Site-specific integrase</fullName>
    </submittedName>
</protein>
<dbReference type="GO" id="GO:0003677">
    <property type="term" value="F:DNA binding"/>
    <property type="evidence" value="ECO:0007669"/>
    <property type="project" value="UniProtKB-UniRule"/>
</dbReference>
<dbReference type="GO" id="GO:0006310">
    <property type="term" value="P:DNA recombination"/>
    <property type="evidence" value="ECO:0007669"/>
    <property type="project" value="UniProtKB-KW"/>
</dbReference>
<evidence type="ECO:0000259" key="5">
    <source>
        <dbReference type="PROSITE" id="PS51898"/>
    </source>
</evidence>
<evidence type="ECO:0000313" key="8">
    <source>
        <dbReference type="Proteomes" id="UP001163293"/>
    </source>
</evidence>
<keyword evidence="2 4" id="KW-0238">DNA-binding</keyword>
<dbReference type="Gene3D" id="1.10.443.10">
    <property type="entry name" value="Intergrase catalytic core"/>
    <property type="match status" value="1"/>
</dbReference>
<gene>
    <name evidence="7" type="ORF">NL394_00890</name>
</gene>
<reference evidence="7" key="1">
    <citation type="submission" date="2022-07" db="EMBL/GenBank/DDBJ databases">
        <authorList>
            <person name="Wu T."/>
        </authorList>
    </citation>
    <scope>NUCLEOTIDE SEQUENCE</scope>
    <source>
        <strain evidence="7">SD-1</strain>
    </source>
</reference>
<dbReference type="InterPro" id="IPR004107">
    <property type="entry name" value="Integrase_SAM-like_N"/>
</dbReference>